<accession>A0ABV0NG82</accession>
<evidence type="ECO:0000313" key="2">
    <source>
        <dbReference type="Proteomes" id="UP001476798"/>
    </source>
</evidence>
<protein>
    <submittedName>
        <fullName evidence="1">Uncharacterized protein</fullName>
    </submittedName>
</protein>
<name>A0ABV0NG82_9TELE</name>
<dbReference type="Proteomes" id="UP001476798">
    <property type="component" value="Unassembled WGS sequence"/>
</dbReference>
<feature type="non-terminal residue" evidence="1">
    <location>
        <position position="1"/>
    </location>
</feature>
<dbReference type="EMBL" id="JAHRIO010037409">
    <property type="protein sequence ID" value="MEQ2170265.1"/>
    <property type="molecule type" value="Genomic_DNA"/>
</dbReference>
<reference evidence="1 2" key="1">
    <citation type="submission" date="2021-06" db="EMBL/GenBank/DDBJ databases">
        <authorList>
            <person name="Palmer J.M."/>
        </authorList>
    </citation>
    <scope>NUCLEOTIDE SEQUENCE [LARGE SCALE GENOMIC DNA]</scope>
    <source>
        <strain evidence="1 2">GA_2019</strain>
        <tissue evidence="1">Muscle</tissue>
    </source>
</reference>
<proteinExistence type="predicted"/>
<keyword evidence="2" id="KW-1185">Reference proteome</keyword>
<organism evidence="1 2">
    <name type="scientific">Goodea atripinnis</name>
    <dbReference type="NCBI Taxonomy" id="208336"/>
    <lineage>
        <taxon>Eukaryota</taxon>
        <taxon>Metazoa</taxon>
        <taxon>Chordata</taxon>
        <taxon>Craniata</taxon>
        <taxon>Vertebrata</taxon>
        <taxon>Euteleostomi</taxon>
        <taxon>Actinopterygii</taxon>
        <taxon>Neopterygii</taxon>
        <taxon>Teleostei</taxon>
        <taxon>Neoteleostei</taxon>
        <taxon>Acanthomorphata</taxon>
        <taxon>Ovalentaria</taxon>
        <taxon>Atherinomorphae</taxon>
        <taxon>Cyprinodontiformes</taxon>
        <taxon>Goodeidae</taxon>
        <taxon>Goodea</taxon>
    </lineage>
</organism>
<sequence length="100" mass="10915">DISAITVDGAGVDVCVSVCGVLQGQTEVSKLKFFLHLRSVSIQSVLFFKPRQAARVPLIPVNASASAVSPRYCDMFRQSNCGFKGQQNRLHSCIHLHLVD</sequence>
<comment type="caution">
    <text evidence="1">The sequence shown here is derived from an EMBL/GenBank/DDBJ whole genome shotgun (WGS) entry which is preliminary data.</text>
</comment>
<gene>
    <name evidence="1" type="ORF">GOODEAATRI_033779</name>
</gene>
<evidence type="ECO:0000313" key="1">
    <source>
        <dbReference type="EMBL" id="MEQ2170265.1"/>
    </source>
</evidence>